<dbReference type="AlphaFoldDB" id="A0A9V1F2K0"/>
<dbReference type="CDD" id="cd15421">
    <property type="entry name" value="7tmA_OR2T-like"/>
    <property type="match status" value="1"/>
</dbReference>
<feature type="transmembrane region" description="Helical" evidence="12">
    <location>
        <begin position="98"/>
        <end position="120"/>
    </location>
</feature>
<dbReference type="GO" id="GO:0004930">
    <property type="term" value="F:G protein-coupled receptor activity"/>
    <property type="evidence" value="ECO:0007669"/>
    <property type="project" value="UniProtKB-KW"/>
</dbReference>
<evidence type="ECO:0000256" key="10">
    <source>
        <dbReference type="ARBA" id="ARBA00023224"/>
    </source>
</evidence>
<evidence type="ECO:0000313" key="14">
    <source>
        <dbReference type="Proteomes" id="UP001165780"/>
    </source>
</evidence>
<protein>
    <recommendedName>
        <fullName evidence="12">Olfactory receptor</fullName>
    </recommendedName>
</protein>
<evidence type="ECO:0000256" key="11">
    <source>
        <dbReference type="RuleBase" id="RU000688"/>
    </source>
</evidence>
<dbReference type="SUPFAM" id="SSF81321">
    <property type="entry name" value="Family A G protein-coupled receptor-like"/>
    <property type="match status" value="1"/>
</dbReference>
<dbReference type="PROSITE" id="PS50262">
    <property type="entry name" value="G_PROTEIN_RECEP_F1_2"/>
    <property type="match status" value="1"/>
</dbReference>
<sequence length="315" mass="35724">MEGENETLTTDFILSGLFPNMKYVSILIYIIILIYLAAVTGNIILFFLIWIDMRLHTPMYFLLSQLSFIDLALISSTVPKMMINFFSGRKDITRLACGIQIFFFFTLGGAECILLTLMAYDRYVAVCNPLRYVVIMNHRVCLQMTIVSWIGGILASTAHTFYTMNLPICGSREIHHFFCEMPAIMKISCKDTSTYELVVLVMGIAFIIVPFGLIMASYTFIFLVVLHIKSSHGRNKALATCSSHLTVVSFYLGPCVYMYMTPGFSHTPEQEQAVSVFCTVLTPMLNPLIYSLRNKDVVRAFQKVLRKHPVSKQNT</sequence>
<dbReference type="FunFam" id="1.20.1070.10:FF:000554">
    <property type="entry name" value="Olfactory receptor"/>
    <property type="match status" value="1"/>
</dbReference>
<evidence type="ECO:0000256" key="8">
    <source>
        <dbReference type="ARBA" id="ARBA00023040"/>
    </source>
</evidence>
<dbReference type="GeneID" id="109260330"/>
<keyword evidence="6 12" id="KW-0552">Olfaction</keyword>
<accession>A0A9V1F2K0</accession>
<keyword evidence="10 11" id="KW-0807">Transducer</keyword>
<evidence type="ECO:0000256" key="6">
    <source>
        <dbReference type="ARBA" id="ARBA00022725"/>
    </source>
</evidence>
<keyword evidence="11" id="KW-0675">Receptor</keyword>
<feature type="transmembrane region" description="Helical" evidence="12">
    <location>
        <begin position="272"/>
        <end position="292"/>
    </location>
</feature>
<evidence type="ECO:0000256" key="5">
    <source>
        <dbReference type="ARBA" id="ARBA00022692"/>
    </source>
</evidence>
<keyword evidence="5 11" id="KW-0812">Transmembrane</keyword>
<dbReference type="PRINTS" id="PR00237">
    <property type="entry name" value="GPCRRHODOPSN"/>
</dbReference>
<feature type="transmembrane region" description="Helical" evidence="12">
    <location>
        <begin position="197"/>
        <end position="225"/>
    </location>
</feature>
<dbReference type="PANTHER" id="PTHR26453">
    <property type="entry name" value="OLFACTORY RECEPTOR"/>
    <property type="match status" value="1"/>
</dbReference>
<keyword evidence="9 12" id="KW-0472">Membrane</keyword>
<organism evidence="14 15">
    <name type="scientific">Panthera pardus</name>
    <name type="common">Leopard</name>
    <name type="synonym">Felis pardus</name>
    <dbReference type="NCBI Taxonomy" id="9691"/>
    <lineage>
        <taxon>Eukaryota</taxon>
        <taxon>Metazoa</taxon>
        <taxon>Chordata</taxon>
        <taxon>Craniata</taxon>
        <taxon>Vertebrata</taxon>
        <taxon>Euteleostomi</taxon>
        <taxon>Mammalia</taxon>
        <taxon>Eutheria</taxon>
        <taxon>Laurasiatheria</taxon>
        <taxon>Carnivora</taxon>
        <taxon>Feliformia</taxon>
        <taxon>Felidae</taxon>
        <taxon>Pantherinae</taxon>
        <taxon>Panthera</taxon>
    </lineage>
</organism>
<dbReference type="Gene3D" id="1.20.1070.10">
    <property type="entry name" value="Rhodopsin 7-helix transmembrane proteins"/>
    <property type="match status" value="1"/>
</dbReference>
<keyword evidence="14" id="KW-1185">Reference proteome</keyword>
<evidence type="ECO:0000256" key="12">
    <source>
        <dbReference type="RuleBase" id="RU363047"/>
    </source>
</evidence>
<reference evidence="15" key="1">
    <citation type="submission" date="2025-08" db="UniProtKB">
        <authorList>
            <consortium name="RefSeq"/>
        </authorList>
    </citation>
    <scope>IDENTIFICATION</scope>
    <source>
        <tissue evidence="15">Whole blood</tissue>
    </source>
</reference>
<dbReference type="KEGG" id="ppad:109260330"/>
<evidence type="ECO:0000313" key="15">
    <source>
        <dbReference type="RefSeq" id="XP_019294032.2"/>
    </source>
</evidence>
<feature type="transmembrane region" description="Helical" evidence="12">
    <location>
        <begin position="58"/>
        <end position="78"/>
    </location>
</feature>
<proteinExistence type="inferred from homology"/>
<gene>
    <name evidence="15" type="primary">LOC109260330</name>
</gene>
<comment type="similarity">
    <text evidence="11">Belongs to the G-protein coupled receptor 1 family.</text>
</comment>
<evidence type="ECO:0000256" key="9">
    <source>
        <dbReference type="ARBA" id="ARBA00023136"/>
    </source>
</evidence>
<feature type="transmembrane region" description="Helical" evidence="12">
    <location>
        <begin position="140"/>
        <end position="162"/>
    </location>
</feature>
<evidence type="ECO:0000256" key="7">
    <source>
        <dbReference type="ARBA" id="ARBA00022989"/>
    </source>
</evidence>
<dbReference type="InterPro" id="IPR000725">
    <property type="entry name" value="Olfact_rcpt"/>
</dbReference>
<evidence type="ECO:0000256" key="4">
    <source>
        <dbReference type="ARBA" id="ARBA00022606"/>
    </source>
</evidence>
<dbReference type="GO" id="GO:0004984">
    <property type="term" value="F:olfactory receptor activity"/>
    <property type="evidence" value="ECO:0007669"/>
    <property type="project" value="InterPro"/>
</dbReference>
<evidence type="ECO:0000256" key="3">
    <source>
        <dbReference type="ARBA" id="ARBA00022475"/>
    </source>
</evidence>
<dbReference type="PRINTS" id="PR00245">
    <property type="entry name" value="OLFACTORYR"/>
</dbReference>
<dbReference type="InterPro" id="IPR017452">
    <property type="entry name" value="GPCR_Rhodpsn_7TM"/>
</dbReference>
<dbReference type="Proteomes" id="UP001165780">
    <property type="component" value="Unplaced"/>
</dbReference>
<keyword evidence="7 12" id="KW-1133">Transmembrane helix</keyword>
<keyword evidence="4 12" id="KW-0716">Sensory transduction</keyword>
<dbReference type="InterPro" id="IPR000276">
    <property type="entry name" value="GPCR_Rhodpsn"/>
</dbReference>
<dbReference type="RefSeq" id="XP_019294032.2">
    <property type="nucleotide sequence ID" value="XM_019438487.2"/>
</dbReference>
<dbReference type="GO" id="GO:0005886">
    <property type="term" value="C:plasma membrane"/>
    <property type="evidence" value="ECO:0007669"/>
    <property type="project" value="UniProtKB-SubCell"/>
</dbReference>
<comment type="subcellular location">
    <subcellularLocation>
        <location evidence="2 12">Cell membrane</location>
        <topology evidence="2 12">Multi-pass membrane protein</topology>
    </subcellularLocation>
</comment>
<feature type="domain" description="G-protein coupled receptors family 1 profile" evidence="13">
    <location>
        <begin position="41"/>
        <end position="290"/>
    </location>
</feature>
<evidence type="ECO:0000256" key="1">
    <source>
        <dbReference type="ARBA" id="ARBA00003929"/>
    </source>
</evidence>
<dbReference type="PROSITE" id="PS00237">
    <property type="entry name" value="G_PROTEIN_RECEP_F1_1"/>
    <property type="match status" value="1"/>
</dbReference>
<name>A0A9V1F2K0_PANPR</name>
<dbReference type="Pfam" id="PF13853">
    <property type="entry name" value="7tm_4"/>
    <property type="match status" value="1"/>
</dbReference>
<evidence type="ECO:0000259" key="13">
    <source>
        <dbReference type="PROSITE" id="PS50262"/>
    </source>
</evidence>
<comment type="function">
    <text evidence="1">Putative odorant or sperm cell receptor.</text>
</comment>
<feature type="transmembrane region" description="Helical" evidence="12">
    <location>
        <begin position="237"/>
        <end position="260"/>
    </location>
</feature>
<feature type="transmembrane region" description="Helical" evidence="12">
    <location>
        <begin position="26"/>
        <end position="51"/>
    </location>
</feature>
<evidence type="ECO:0000256" key="2">
    <source>
        <dbReference type="ARBA" id="ARBA00004651"/>
    </source>
</evidence>
<keyword evidence="8 11" id="KW-0297">G-protein coupled receptor</keyword>
<keyword evidence="3 12" id="KW-1003">Cell membrane</keyword>